<feature type="transmembrane region" description="Helical" evidence="6">
    <location>
        <begin position="275"/>
        <end position="294"/>
    </location>
</feature>
<dbReference type="Pfam" id="PF07690">
    <property type="entry name" value="MFS_1"/>
    <property type="match status" value="1"/>
</dbReference>
<dbReference type="SUPFAM" id="SSF103473">
    <property type="entry name" value="MFS general substrate transporter"/>
    <property type="match status" value="1"/>
</dbReference>
<evidence type="ECO:0000256" key="4">
    <source>
        <dbReference type="ARBA" id="ARBA00022989"/>
    </source>
</evidence>
<organism evidence="8 9">
    <name type="scientific">Albimonas donghaensis</name>
    <dbReference type="NCBI Taxonomy" id="356660"/>
    <lineage>
        <taxon>Bacteria</taxon>
        <taxon>Pseudomonadati</taxon>
        <taxon>Pseudomonadota</taxon>
        <taxon>Alphaproteobacteria</taxon>
        <taxon>Rhodobacterales</taxon>
        <taxon>Paracoccaceae</taxon>
        <taxon>Albimonas</taxon>
    </lineage>
</organism>
<dbReference type="RefSeq" id="WP_092681585.1">
    <property type="nucleotide sequence ID" value="NZ_FNMZ01000003.1"/>
</dbReference>
<dbReference type="GO" id="GO:0005886">
    <property type="term" value="C:plasma membrane"/>
    <property type="evidence" value="ECO:0007669"/>
    <property type="project" value="UniProtKB-SubCell"/>
</dbReference>
<feature type="transmembrane region" description="Helical" evidence="6">
    <location>
        <begin position="300"/>
        <end position="322"/>
    </location>
</feature>
<feature type="domain" description="Major facilitator superfamily (MFS) profile" evidence="7">
    <location>
        <begin position="1"/>
        <end position="396"/>
    </location>
</feature>
<evidence type="ECO:0000256" key="2">
    <source>
        <dbReference type="ARBA" id="ARBA00022475"/>
    </source>
</evidence>
<sequence>MDIPALMISYVLSLFYRNFLAVMSPYLVEDLGVTASELSSAVGAWYLLFAICQIPTGLALDRIGPRRVVSVALAVGAGGGALVFASAQSAWMLYAAMALIGAGCAPILMSGMFLFARRFEPRRFATLTGVMMGIGGFGNILGAAPLTWAVEAVGWRPVMTALAVVAVALGLLLAALVRDPPTLEAPAGHGLRALGFGGFWELLKMPVLLAILPLAFMNYSVSGGMRGLWGGAYLAEVQGLSPVAIGTAMLWMAVAMTFGNFIYGPMDQVLGTRKWMVAGLNGLGCLCVAGLAFAGPGPDAAVALIVALGLFGATYAVLMAHFRSFVPARLIGRGVTLINVFGMIGTSFGQFVTAGLAAPALEAGNPATAYHRVFLWYICTLGAALALYILFSRDAKPDQTPA</sequence>
<keyword evidence="2" id="KW-1003">Cell membrane</keyword>
<feature type="transmembrane region" description="Helical" evidence="6">
    <location>
        <begin position="198"/>
        <end position="219"/>
    </location>
</feature>
<gene>
    <name evidence="8" type="ORF">SAMN05444336_103280</name>
</gene>
<dbReference type="InterPro" id="IPR050189">
    <property type="entry name" value="MFS_Efflux_Transporters"/>
</dbReference>
<dbReference type="OrthoDB" id="272777at2"/>
<dbReference type="STRING" id="356660.SAMN05444336_103280"/>
<protein>
    <submittedName>
        <fullName evidence="8">Sugar phosphate permease</fullName>
    </submittedName>
</protein>
<feature type="transmembrane region" description="Helical" evidence="6">
    <location>
        <begin position="127"/>
        <end position="146"/>
    </location>
</feature>
<feature type="transmembrane region" description="Helical" evidence="6">
    <location>
        <begin position="91"/>
        <end position="115"/>
    </location>
</feature>
<dbReference type="InterPro" id="IPR020846">
    <property type="entry name" value="MFS_dom"/>
</dbReference>
<keyword evidence="4 6" id="KW-1133">Transmembrane helix</keyword>
<dbReference type="Proteomes" id="UP000199118">
    <property type="component" value="Unassembled WGS sequence"/>
</dbReference>
<feature type="transmembrane region" description="Helical" evidence="6">
    <location>
        <begin position="239"/>
        <end position="263"/>
    </location>
</feature>
<comment type="subcellular location">
    <subcellularLocation>
        <location evidence="1">Cell membrane</location>
        <topology evidence="1">Multi-pass membrane protein</topology>
    </subcellularLocation>
</comment>
<dbReference type="Gene3D" id="1.20.1250.20">
    <property type="entry name" value="MFS general substrate transporter like domains"/>
    <property type="match status" value="2"/>
</dbReference>
<keyword evidence="9" id="KW-1185">Reference proteome</keyword>
<dbReference type="PANTHER" id="PTHR43124:SF3">
    <property type="entry name" value="CHLORAMPHENICOL EFFLUX PUMP RV0191"/>
    <property type="match status" value="1"/>
</dbReference>
<dbReference type="PANTHER" id="PTHR43124">
    <property type="entry name" value="PURINE EFFLUX PUMP PBUE"/>
    <property type="match status" value="1"/>
</dbReference>
<dbReference type="PROSITE" id="PS50850">
    <property type="entry name" value="MFS"/>
    <property type="match status" value="1"/>
</dbReference>
<feature type="transmembrane region" description="Helical" evidence="6">
    <location>
        <begin position="67"/>
        <end position="85"/>
    </location>
</feature>
<feature type="transmembrane region" description="Helical" evidence="6">
    <location>
        <begin position="373"/>
        <end position="391"/>
    </location>
</feature>
<evidence type="ECO:0000256" key="1">
    <source>
        <dbReference type="ARBA" id="ARBA00004651"/>
    </source>
</evidence>
<evidence type="ECO:0000256" key="3">
    <source>
        <dbReference type="ARBA" id="ARBA00022692"/>
    </source>
</evidence>
<dbReference type="EMBL" id="FNMZ01000003">
    <property type="protein sequence ID" value="SDX09339.1"/>
    <property type="molecule type" value="Genomic_DNA"/>
</dbReference>
<feature type="transmembrane region" description="Helical" evidence="6">
    <location>
        <begin position="40"/>
        <end position="60"/>
    </location>
</feature>
<evidence type="ECO:0000313" key="9">
    <source>
        <dbReference type="Proteomes" id="UP000199118"/>
    </source>
</evidence>
<accession>A0A1H2YXQ0</accession>
<dbReference type="GO" id="GO:0022857">
    <property type="term" value="F:transmembrane transporter activity"/>
    <property type="evidence" value="ECO:0007669"/>
    <property type="project" value="InterPro"/>
</dbReference>
<keyword evidence="5 6" id="KW-0472">Membrane</keyword>
<evidence type="ECO:0000256" key="6">
    <source>
        <dbReference type="SAM" id="Phobius"/>
    </source>
</evidence>
<name>A0A1H2YXQ0_9RHOB</name>
<proteinExistence type="predicted"/>
<dbReference type="InterPro" id="IPR011701">
    <property type="entry name" value="MFS"/>
</dbReference>
<feature type="transmembrane region" description="Helical" evidence="6">
    <location>
        <begin position="334"/>
        <end position="361"/>
    </location>
</feature>
<feature type="transmembrane region" description="Helical" evidence="6">
    <location>
        <begin position="7"/>
        <end position="28"/>
    </location>
</feature>
<evidence type="ECO:0000256" key="5">
    <source>
        <dbReference type="ARBA" id="ARBA00023136"/>
    </source>
</evidence>
<dbReference type="InterPro" id="IPR036259">
    <property type="entry name" value="MFS_trans_sf"/>
</dbReference>
<evidence type="ECO:0000313" key="8">
    <source>
        <dbReference type="EMBL" id="SDX09339.1"/>
    </source>
</evidence>
<feature type="transmembrane region" description="Helical" evidence="6">
    <location>
        <begin position="158"/>
        <end position="177"/>
    </location>
</feature>
<dbReference type="AlphaFoldDB" id="A0A1H2YXQ0"/>
<reference evidence="8 9" key="1">
    <citation type="submission" date="2016-10" db="EMBL/GenBank/DDBJ databases">
        <authorList>
            <person name="de Groot N.N."/>
        </authorList>
    </citation>
    <scope>NUCLEOTIDE SEQUENCE [LARGE SCALE GENOMIC DNA]</scope>
    <source>
        <strain evidence="8 9">DSM 17890</strain>
    </source>
</reference>
<keyword evidence="3 6" id="KW-0812">Transmembrane</keyword>
<evidence type="ECO:0000259" key="7">
    <source>
        <dbReference type="PROSITE" id="PS50850"/>
    </source>
</evidence>